<dbReference type="AlphaFoldDB" id="A0A3P6F866"/>
<sequence length="166" mass="19822">MTHRYSRAEKGKWTSNETRPERRRPVQIPNRDNSALIEENKLTLIGRVTNPAVQKTQWVVEWFLQFWNKLEMRLPIELPSGDIIKVNLEYEKLEKHCFLCYSLRHEKDSCPLNRDNTSIDLRNQGISQRNTLRKLDESRRIHDSRRSGTRSSKDREADSRDQQRFS</sequence>
<accession>A0A3P6F866</accession>
<evidence type="ECO:0000313" key="3">
    <source>
        <dbReference type="EMBL" id="VDD43811.1"/>
    </source>
</evidence>
<reference evidence="3" key="1">
    <citation type="submission" date="2018-11" db="EMBL/GenBank/DDBJ databases">
        <authorList>
            <consortium name="Genoscope - CEA"/>
            <person name="William W."/>
        </authorList>
    </citation>
    <scope>NUCLEOTIDE SEQUENCE</scope>
</reference>
<name>A0A3P6F866_BRAOL</name>
<evidence type="ECO:0000259" key="2">
    <source>
        <dbReference type="Pfam" id="PF14392"/>
    </source>
</evidence>
<feature type="domain" description="Zinc knuckle CX2CX4HX4C" evidence="2">
    <location>
        <begin position="70"/>
        <end position="111"/>
    </location>
</feature>
<dbReference type="Pfam" id="PF14392">
    <property type="entry name" value="zf-CCHC_4"/>
    <property type="match status" value="1"/>
</dbReference>
<feature type="compositionally biased region" description="Basic and acidic residues" evidence="1">
    <location>
        <begin position="1"/>
        <end position="24"/>
    </location>
</feature>
<evidence type="ECO:0000256" key="1">
    <source>
        <dbReference type="SAM" id="MobiDB-lite"/>
    </source>
</evidence>
<feature type="region of interest" description="Disordered" evidence="1">
    <location>
        <begin position="1"/>
        <end position="30"/>
    </location>
</feature>
<proteinExistence type="predicted"/>
<organism evidence="3">
    <name type="scientific">Brassica oleracea</name>
    <name type="common">Wild cabbage</name>
    <dbReference type="NCBI Taxonomy" id="3712"/>
    <lineage>
        <taxon>Eukaryota</taxon>
        <taxon>Viridiplantae</taxon>
        <taxon>Streptophyta</taxon>
        <taxon>Embryophyta</taxon>
        <taxon>Tracheophyta</taxon>
        <taxon>Spermatophyta</taxon>
        <taxon>Magnoliopsida</taxon>
        <taxon>eudicotyledons</taxon>
        <taxon>Gunneridae</taxon>
        <taxon>Pentapetalae</taxon>
        <taxon>rosids</taxon>
        <taxon>malvids</taxon>
        <taxon>Brassicales</taxon>
        <taxon>Brassicaceae</taxon>
        <taxon>Brassiceae</taxon>
        <taxon>Brassica</taxon>
    </lineage>
</organism>
<protein>
    <recommendedName>
        <fullName evidence="2">Zinc knuckle CX2CX4HX4C domain-containing protein</fullName>
    </recommendedName>
</protein>
<gene>
    <name evidence="3" type="ORF">BOLC5T31358H</name>
</gene>
<dbReference type="InterPro" id="IPR025836">
    <property type="entry name" value="Zn_knuckle_CX2CX4HX4C"/>
</dbReference>
<feature type="region of interest" description="Disordered" evidence="1">
    <location>
        <begin position="137"/>
        <end position="166"/>
    </location>
</feature>
<dbReference type="EMBL" id="LR031877">
    <property type="protein sequence ID" value="VDD43811.1"/>
    <property type="molecule type" value="Genomic_DNA"/>
</dbReference>